<protein>
    <recommendedName>
        <fullName evidence="2">Transglycosylase SLT domain-containing protein</fullName>
    </recommendedName>
</protein>
<evidence type="ECO:0000313" key="3">
    <source>
        <dbReference type="EMBL" id="OGE71807.1"/>
    </source>
</evidence>
<dbReference type="Pfam" id="PF01464">
    <property type="entry name" value="SLT"/>
    <property type="match status" value="1"/>
</dbReference>
<reference evidence="3 4" key="1">
    <citation type="journal article" date="2016" name="Nat. Commun.">
        <title>Thousands of microbial genomes shed light on interconnected biogeochemical processes in an aquifer system.</title>
        <authorList>
            <person name="Anantharaman K."/>
            <person name="Brown C.T."/>
            <person name="Hug L.A."/>
            <person name="Sharon I."/>
            <person name="Castelle C.J."/>
            <person name="Probst A.J."/>
            <person name="Thomas B.C."/>
            <person name="Singh A."/>
            <person name="Wilkins M.J."/>
            <person name="Karaoz U."/>
            <person name="Brodie E.L."/>
            <person name="Williams K.H."/>
            <person name="Hubbard S.S."/>
            <person name="Banfield J.F."/>
        </authorList>
    </citation>
    <scope>NUCLEOTIDE SEQUENCE [LARGE SCALE GENOMIC DNA]</scope>
</reference>
<dbReference type="Proteomes" id="UP000177135">
    <property type="component" value="Unassembled WGS sequence"/>
</dbReference>
<evidence type="ECO:0000313" key="4">
    <source>
        <dbReference type="Proteomes" id="UP000177135"/>
    </source>
</evidence>
<accession>A0A1F5N2D9</accession>
<dbReference type="PANTHER" id="PTHR37423:SF2">
    <property type="entry name" value="MEMBRANE-BOUND LYTIC MUREIN TRANSGLYCOSYLASE C"/>
    <property type="match status" value="1"/>
</dbReference>
<dbReference type="PANTHER" id="PTHR37423">
    <property type="entry name" value="SOLUBLE LYTIC MUREIN TRANSGLYCOSYLASE-RELATED"/>
    <property type="match status" value="1"/>
</dbReference>
<dbReference type="InterPro" id="IPR023346">
    <property type="entry name" value="Lysozyme-like_dom_sf"/>
</dbReference>
<evidence type="ECO:0000256" key="1">
    <source>
        <dbReference type="SAM" id="MobiDB-lite"/>
    </source>
</evidence>
<organism evidence="3 4">
    <name type="scientific">Candidatus Daviesbacteria bacterium RIFOXYD1_FULL_41_10</name>
    <dbReference type="NCBI Taxonomy" id="1797801"/>
    <lineage>
        <taxon>Bacteria</taxon>
        <taxon>Candidatus Daviesiibacteriota</taxon>
    </lineage>
</organism>
<dbReference type="SUPFAM" id="SSF53955">
    <property type="entry name" value="Lysozyme-like"/>
    <property type="match status" value="1"/>
</dbReference>
<proteinExistence type="predicted"/>
<feature type="domain" description="Transglycosylase SLT" evidence="2">
    <location>
        <begin position="230"/>
        <end position="340"/>
    </location>
</feature>
<dbReference type="EMBL" id="MFEC01000005">
    <property type="protein sequence ID" value="OGE71807.1"/>
    <property type="molecule type" value="Genomic_DNA"/>
</dbReference>
<comment type="caution">
    <text evidence="3">The sequence shown here is derived from an EMBL/GenBank/DDBJ whole genome shotgun (WGS) entry which is preliminary data.</text>
</comment>
<sequence length="375" mass="41202">MNSLETGIDYSAGINRRKFFALIRPHKPTEDEQNLAVIDEALSKIRWPEHALCNPTRSDTLDLIPGVKLVRKGVAENEEVGLAKLIPSCGERLRAFFETAQEAYPMHRRTVWRFATHGALVAGVLLGATVSVTQGKAQASENPKPTIAATSEPLMPPIPPADSLRGNVAVRLFPEPDWLELTPTPAEPIGETLQTATAQPITDEEIIPEKEQNRDNILVPETPEKYRQTILDAAKKEKISPRFLSALLSVESMGFNPDVISGKIVSPAGALGIAQFMPKTAKSLGIDPLNPTQAIYGASKYLSDIREIVGDNLYIMAAGYNAGPFAVKDYQDGTNFTEKNPRKIKNDGNPIDLVETQRYRKLIKEKVDSEAEPKN</sequence>
<feature type="region of interest" description="Disordered" evidence="1">
    <location>
        <begin position="136"/>
        <end position="155"/>
    </location>
</feature>
<dbReference type="CDD" id="cd00254">
    <property type="entry name" value="LT-like"/>
    <property type="match status" value="1"/>
</dbReference>
<gene>
    <name evidence="3" type="ORF">A2617_00925</name>
</gene>
<dbReference type="Gene3D" id="1.10.530.10">
    <property type="match status" value="1"/>
</dbReference>
<dbReference type="AlphaFoldDB" id="A0A1F5N2D9"/>
<name>A0A1F5N2D9_9BACT</name>
<dbReference type="InterPro" id="IPR008258">
    <property type="entry name" value="Transglycosylase_SLT_dom_1"/>
</dbReference>
<evidence type="ECO:0000259" key="2">
    <source>
        <dbReference type="Pfam" id="PF01464"/>
    </source>
</evidence>